<comment type="caution">
    <text evidence="1">The sequence shown here is derived from an EMBL/GenBank/DDBJ whole genome shotgun (WGS) entry which is preliminary data.</text>
</comment>
<protein>
    <submittedName>
        <fullName evidence="1">Uncharacterized protein</fullName>
    </submittedName>
</protein>
<feature type="non-terminal residue" evidence="1">
    <location>
        <position position="1"/>
    </location>
</feature>
<sequence>MRRCCLRGERLRGPGRGRAARRCGQRGRGCAVRRGGERRGCRRRRSPAPAVWLLSIPSPPLVFPHFYRFATPMFEKRNGNPLSVRVHLFFNLELCVESYFRICPSRISSEVEGLLQTVAQVDHQARMLQMAGPSSRLLLQHPTQADNEDHTNE</sequence>
<gene>
    <name evidence="1" type="ORF">EJB05_23749</name>
</gene>
<accession>A0A5J9V7Q7</accession>
<dbReference type="Gramene" id="TVU32033">
    <property type="protein sequence ID" value="TVU32033"/>
    <property type="gene ID" value="EJB05_23749"/>
</dbReference>
<evidence type="ECO:0000313" key="1">
    <source>
        <dbReference type="EMBL" id="TVU32033.1"/>
    </source>
</evidence>
<organism evidence="1 2">
    <name type="scientific">Eragrostis curvula</name>
    <name type="common">weeping love grass</name>
    <dbReference type="NCBI Taxonomy" id="38414"/>
    <lineage>
        <taxon>Eukaryota</taxon>
        <taxon>Viridiplantae</taxon>
        <taxon>Streptophyta</taxon>
        <taxon>Embryophyta</taxon>
        <taxon>Tracheophyta</taxon>
        <taxon>Spermatophyta</taxon>
        <taxon>Magnoliopsida</taxon>
        <taxon>Liliopsida</taxon>
        <taxon>Poales</taxon>
        <taxon>Poaceae</taxon>
        <taxon>PACMAD clade</taxon>
        <taxon>Chloridoideae</taxon>
        <taxon>Eragrostideae</taxon>
        <taxon>Eragrostidinae</taxon>
        <taxon>Eragrostis</taxon>
    </lineage>
</organism>
<evidence type="ECO:0000313" key="2">
    <source>
        <dbReference type="Proteomes" id="UP000324897"/>
    </source>
</evidence>
<name>A0A5J9V7Q7_9POAL</name>
<reference evidence="1 2" key="1">
    <citation type="journal article" date="2019" name="Sci. Rep.">
        <title>A high-quality genome of Eragrostis curvula grass provides insights into Poaceae evolution and supports new strategies to enhance forage quality.</title>
        <authorList>
            <person name="Carballo J."/>
            <person name="Santos B.A.C.M."/>
            <person name="Zappacosta D."/>
            <person name="Garbus I."/>
            <person name="Selva J.P."/>
            <person name="Gallo C.A."/>
            <person name="Diaz A."/>
            <person name="Albertini E."/>
            <person name="Caccamo M."/>
            <person name="Echenique V."/>
        </authorList>
    </citation>
    <scope>NUCLEOTIDE SEQUENCE [LARGE SCALE GENOMIC DNA]</scope>
    <source>
        <strain evidence="2">cv. Victoria</strain>
        <tissue evidence="1">Leaf</tissue>
    </source>
</reference>
<keyword evidence="2" id="KW-1185">Reference proteome</keyword>
<dbReference type="Proteomes" id="UP000324897">
    <property type="component" value="Chromosome 1"/>
</dbReference>
<proteinExistence type="predicted"/>
<dbReference type="AlphaFoldDB" id="A0A5J9V7Q7"/>
<dbReference type="EMBL" id="RWGY01000011">
    <property type="protein sequence ID" value="TVU32033.1"/>
    <property type="molecule type" value="Genomic_DNA"/>
</dbReference>